<keyword evidence="2" id="KW-1133">Transmembrane helix</keyword>
<feature type="transmembrane region" description="Helical" evidence="2">
    <location>
        <begin position="6"/>
        <end position="28"/>
    </location>
</feature>
<accession>A0ABZ0WMY1</accession>
<keyword evidence="4" id="KW-1185">Reference proteome</keyword>
<proteinExistence type="predicted"/>
<keyword evidence="2" id="KW-0812">Transmembrane</keyword>
<protein>
    <submittedName>
        <fullName evidence="3">Uncharacterized protein</fullName>
    </submittedName>
</protein>
<sequence>MSTMHFLIILAVLQILAIIVVVALCVAARRADERTERMLTRDEIAERRQTSGVPGLPYRTPLSTPLSSQRKTPTWLAAGRWLARVFGYGSSGGTRG</sequence>
<feature type="compositionally biased region" description="Polar residues" evidence="1">
    <location>
        <begin position="61"/>
        <end position="71"/>
    </location>
</feature>
<evidence type="ECO:0000313" key="3">
    <source>
        <dbReference type="EMBL" id="WQD78631.1"/>
    </source>
</evidence>
<dbReference type="RefSeq" id="WP_327205028.1">
    <property type="nucleotide sequence ID" value="NZ_CP139965.1"/>
</dbReference>
<evidence type="ECO:0000256" key="1">
    <source>
        <dbReference type="SAM" id="MobiDB-lite"/>
    </source>
</evidence>
<keyword evidence="2" id="KW-0472">Membrane</keyword>
<gene>
    <name evidence="3" type="ORF">U0042_02685</name>
</gene>
<reference evidence="3 4" key="1">
    <citation type="submission" date="2023-12" db="EMBL/GenBank/DDBJ databases">
        <title>Genome sequencing and assembly of bacterial species from a model synthetic community.</title>
        <authorList>
            <person name="Hogle S.L."/>
        </authorList>
    </citation>
    <scope>NUCLEOTIDE SEQUENCE [LARGE SCALE GENOMIC DNA]</scope>
    <source>
        <strain evidence="3 4">HAMBI 2494</strain>
    </source>
</reference>
<feature type="region of interest" description="Disordered" evidence="1">
    <location>
        <begin position="41"/>
        <end position="71"/>
    </location>
</feature>
<organism evidence="3 4">
    <name type="scientific">Paraburkholderia kururiensis</name>
    <dbReference type="NCBI Taxonomy" id="984307"/>
    <lineage>
        <taxon>Bacteria</taxon>
        <taxon>Pseudomonadati</taxon>
        <taxon>Pseudomonadota</taxon>
        <taxon>Betaproteobacteria</taxon>
        <taxon>Burkholderiales</taxon>
        <taxon>Burkholderiaceae</taxon>
        <taxon>Paraburkholderia</taxon>
    </lineage>
</organism>
<dbReference type="Proteomes" id="UP001325479">
    <property type="component" value="Chromosome"/>
</dbReference>
<evidence type="ECO:0000256" key="2">
    <source>
        <dbReference type="SAM" id="Phobius"/>
    </source>
</evidence>
<dbReference type="EMBL" id="CP139965">
    <property type="protein sequence ID" value="WQD78631.1"/>
    <property type="molecule type" value="Genomic_DNA"/>
</dbReference>
<name>A0ABZ0WMY1_9BURK</name>
<evidence type="ECO:0000313" key="4">
    <source>
        <dbReference type="Proteomes" id="UP001325479"/>
    </source>
</evidence>